<keyword evidence="2" id="KW-1133">Transmembrane helix</keyword>
<dbReference type="EMBL" id="LR796765">
    <property type="protein sequence ID" value="CAB4164466.1"/>
    <property type="molecule type" value="Genomic_DNA"/>
</dbReference>
<organism evidence="3">
    <name type="scientific">uncultured Caudovirales phage</name>
    <dbReference type="NCBI Taxonomy" id="2100421"/>
    <lineage>
        <taxon>Viruses</taxon>
        <taxon>Duplodnaviria</taxon>
        <taxon>Heunggongvirae</taxon>
        <taxon>Uroviricota</taxon>
        <taxon>Caudoviricetes</taxon>
        <taxon>Peduoviridae</taxon>
        <taxon>Maltschvirus</taxon>
        <taxon>Maltschvirus maltsch</taxon>
    </lineage>
</organism>
<accession>A0A6J5P3C7</accession>
<keyword evidence="2" id="KW-0812">Transmembrane</keyword>
<reference evidence="3" key="1">
    <citation type="submission" date="2020-04" db="EMBL/GenBank/DDBJ databases">
        <authorList>
            <person name="Chiriac C."/>
            <person name="Salcher M."/>
            <person name="Ghai R."/>
            <person name="Kavagutti S V."/>
        </authorList>
    </citation>
    <scope>NUCLEOTIDE SEQUENCE</scope>
</reference>
<feature type="transmembrane region" description="Helical" evidence="2">
    <location>
        <begin position="12"/>
        <end position="29"/>
    </location>
</feature>
<gene>
    <name evidence="3" type="ORF">UFOVP826_40</name>
</gene>
<keyword evidence="2" id="KW-0472">Membrane</keyword>
<evidence type="ECO:0000256" key="2">
    <source>
        <dbReference type="SAM" id="Phobius"/>
    </source>
</evidence>
<keyword evidence="1" id="KW-0175">Coiled coil</keyword>
<evidence type="ECO:0000256" key="1">
    <source>
        <dbReference type="SAM" id="Coils"/>
    </source>
</evidence>
<name>A0A6J5P3C7_9CAUD</name>
<sequence length="110" mass="12220">MAILRFLTNDFRHIVICLLVAAIVVIYIGRVFDKSKLEVCAAERAAIVQLHEQFKANAIKASQRAEAEAKKRNKRLDKNLRSIEHEASCNIPVSPCLSGALRLFDAASSN</sequence>
<evidence type="ECO:0000313" key="3">
    <source>
        <dbReference type="EMBL" id="CAB4164466.1"/>
    </source>
</evidence>
<protein>
    <submittedName>
        <fullName evidence="3">Uncharacterized protein</fullName>
    </submittedName>
</protein>
<proteinExistence type="predicted"/>
<feature type="coiled-coil region" evidence="1">
    <location>
        <begin position="59"/>
        <end position="86"/>
    </location>
</feature>